<protein>
    <submittedName>
        <fullName evidence="2">Uncharacterized protein</fullName>
    </submittedName>
</protein>
<dbReference type="EMBL" id="JANPWB010000009">
    <property type="protein sequence ID" value="KAJ1152955.1"/>
    <property type="molecule type" value="Genomic_DNA"/>
</dbReference>
<name>A0AAV7RLV2_PLEWA</name>
<evidence type="ECO:0000256" key="1">
    <source>
        <dbReference type="SAM" id="MobiDB-lite"/>
    </source>
</evidence>
<evidence type="ECO:0000313" key="3">
    <source>
        <dbReference type="Proteomes" id="UP001066276"/>
    </source>
</evidence>
<sequence>MALKVARGSRPTPGSQDRRSSQPPPLTRGGASRSGSNGSAGRQAMVRAQGVMEDKYTALEQNCKLGINVSLAVAHGAHGGGVIIPSMFKAPHFVEASVDNVPIKPSNPDPLQDRVVAVTQVADDSRDLVTLVLQNKVLHQIEAISDDNGPLDISNSAGGLSMASLCLSVPSTSGNEQQVLPEGKTYQLLQGFSLIDNVKHVQNSQIEYHDLTVAKLSTADADSLTSAGTLKATCNPQQGKEDYHVAGEGGENFYSLLDQSRDSDDADSSTSTNKETGNSSSAPTSMLRRTAFKCHERRGVGLGSEMT</sequence>
<accession>A0AAV7RLV2</accession>
<reference evidence="2" key="1">
    <citation type="journal article" date="2022" name="bioRxiv">
        <title>Sequencing and chromosome-scale assembly of the giantPleurodeles waltlgenome.</title>
        <authorList>
            <person name="Brown T."/>
            <person name="Elewa A."/>
            <person name="Iarovenko S."/>
            <person name="Subramanian E."/>
            <person name="Araus A.J."/>
            <person name="Petzold A."/>
            <person name="Susuki M."/>
            <person name="Suzuki K.-i.T."/>
            <person name="Hayashi T."/>
            <person name="Toyoda A."/>
            <person name="Oliveira C."/>
            <person name="Osipova E."/>
            <person name="Leigh N.D."/>
            <person name="Simon A."/>
            <person name="Yun M.H."/>
        </authorList>
    </citation>
    <scope>NUCLEOTIDE SEQUENCE</scope>
    <source>
        <strain evidence="2">20211129_DDA</strain>
        <tissue evidence="2">Liver</tissue>
    </source>
</reference>
<feature type="compositionally biased region" description="Polar residues" evidence="1">
    <location>
        <begin position="272"/>
        <end position="284"/>
    </location>
</feature>
<dbReference type="AlphaFoldDB" id="A0AAV7RLV2"/>
<keyword evidence="3" id="KW-1185">Reference proteome</keyword>
<dbReference type="Proteomes" id="UP001066276">
    <property type="component" value="Chromosome 5"/>
</dbReference>
<comment type="caution">
    <text evidence="2">The sequence shown here is derived from an EMBL/GenBank/DDBJ whole genome shotgun (WGS) entry which is preliminary data.</text>
</comment>
<gene>
    <name evidence="2" type="ORF">NDU88_005728</name>
</gene>
<feature type="region of interest" description="Disordered" evidence="1">
    <location>
        <begin position="255"/>
        <end position="291"/>
    </location>
</feature>
<feature type="region of interest" description="Disordered" evidence="1">
    <location>
        <begin position="1"/>
        <end position="44"/>
    </location>
</feature>
<proteinExistence type="predicted"/>
<feature type="compositionally biased region" description="Low complexity" evidence="1">
    <location>
        <begin position="28"/>
        <end position="44"/>
    </location>
</feature>
<organism evidence="2 3">
    <name type="scientific">Pleurodeles waltl</name>
    <name type="common">Iberian ribbed newt</name>
    <dbReference type="NCBI Taxonomy" id="8319"/>
    <lineage>
        <taxon>Eukaryota</taxon>
        <taxon>Metazoa</taxon>
        <taxon>Chordata</taxon>
        <taxon>Craniata</taxon>
        <taxon>Vertebrata</taxon>
        <taxon>Euteleostomi</taxon>
        <taxon>Amphibia</taxon>
        <taxon>Batrachia</taxon>
        <taxon>Caudata</taxon>
        <taxon>Salamandroidea</taxon>
        <taxon>Salamandridae</taxon>
        <taxon>Pleurodelinae</taxon>
        <taxon>Pleurodeles</taxon>
    </lineage>
</organism>
<evidence type="ECO:0000313" key="2">
    <source>
        <dbReference type="EMBL" id="KAJ1152955.1"/>
    </source>
</evidence>